<protein>
    <recommendedName>
        <fullName evidence="2">DUF8004 domain-containing protein</fullName>
    </recommendedName>
</protein>
<dbReference type="OrthoDB" id="5302380at2759"/>
<feature type="region of interest" description="Disordered" evidence="1">
    <location>
        <begin position="758"/>
        <end position="815"/>
    </location>
</feature>
<feature type="compositionally biased region" description="Polar residues" evidence="1">
    <location>
        <begin position="801"/>
        <end position="810"/>
    </location>
</feature>
<evidence type="ECO:0000313" key="4">
    <source>
        <dbReference type="Proteomes" id="UP000076632"/>
    </source>
</evidence>
<dbReference type="STRING" id="1328760.A0A165JD71"/>
<feature type="region of interest" description="Disordered" evidence="1">
    <location>
        <begin position="841"/>
        <end position="870"/>
    </location>
</feature>
<dbReference type="EMBL" id="KV407454">
    <property type="protein sequence ID" value="KZF26079.1"/>
    <property type="molecule type" value="Genomic_DNA"/>
</dbReference>
<feature type="compositionally biased region" description="Polar residues" evidence="1">
    <location>
        <begin position="294"/>
        <end position="305"/>
    </location>
</feature>
<sequence>MSGRSAYVRKKKAEVNDVGPTPLAGATTSSADLLFGYVSDDELEAPGSLPQFSEPLNSPTHASWVPAPSGAGYVLNNAIVPTPAATVSGRTTHKKSRLRAFMDGNSEKIRHKLAATFSGGKSKEKAVEMSVLRSESNPFPSPMADDFSFELQRTLTRHKSFYERPDLMADESDNFYARYKIKRFGPDGACSFWQSMIKDPELWDETGDTIVYLSFDRLDARGPGPSFRLHSSELRKLNSPFFNACLDEGYKHNTYNDFENLPTTFSSATFVSRSSMASSASPRRPHSGALPTGGRNSLNTSTPHTSVAISSDHELQATYEIFIFCGSKLSPKEKISQHLTTRNVFGLLQGVNSMVGLKYSDILPGLLERLDNYLPPTVEIPNANVARIIDWLEKSNLDDVRADFGRAASFLKWSESEEICYVSGFREAFVHCVGMHDDQSELVLAKLGVNASTRRQIQYRADKLRIRVKEAARLLEDFDYSGMWIEEPEKDKKSVAVQKSPSQSKAAYERCREFFLKYYSSVYGVWPPMKERGAISWLNRQIVRRLQADFGALFDFLVDREVGWDCVEERSGRKWQILHNSKYMFQADSEDLPLTDMLVRFDNLNNFPHIPNPYPLVPPQAKLLPPDAGSKGRMDIDDERSLSNSRALLSYIEASNIDLVPSKVISNPLVDAFINFEKTDYATDLDPHEARRGRWAAIYGILQTLAAVSVDTPGLRHTEGVKYFLNASVYGLGQWMPQQLEDAVHHMSHCWTIQSTWQPPTEDTRSWQDPPGSFRAHSIRTQSVSGHRSNASKSSLERRNTVNPRPSTSQLKRHGLMGQTDGVHGGGMFGGFNNTGPRSSFAASDRSGGTMGRVQPPTMSGADVRESPSEYRVNHGEEILKQEILRSQAETFTFKGKSKTLALQSLNNLTPQSPNYVEASITQNSEEVFKSPKKVKAAPSQTFNIEKNQTESSASNGHNVAVHAPPAQNQIEDEDFSYVDEPHTLIRRNTVATSNPSRRPSNRFPVNVESDNVPPRRQLARPTLNDVVEDTVPIQEPESSDSQGYDGTSTNQADRGKSPVRYELEGHPALSNLDTSTSFDDSASTVAREIVGSLGIEDSAERSEALSTVRDVIESMEPNSSVQTPDYYDYSENSHSSVPTTPHKQAGELIDEDAVAEMSAAEYYPRRRVQRESFRKLAKVHNGIGRKMNEMHANMTRTTDYYKFSQRDQFNQANPELPDQT</sequence>
<feature type="domain" description="DUF8004" evidence="2">
    <location>
        <begin position="386"/>
        <end position="479"/>
    </location>
</feature>
<dbReference type="AlphaFoldDB" id="A0A165JD71"/>
<dbReference type="GeneID" id="28900815"/>
<feature type="compositionally biased region" description="Polar residues" evidence="1">
    <location>
        <begin position="1040"/>
        <end position="1053"/>
    </location>
</feature>
<accession>A0A165JD71</accession>
<feature type="region of interest" description="Disordered" evidence="1">
    <location>
        <begin position="276"/>
        <end position="305"/>
    </location>
</feature>
<gene>
    <name evidence="3" type="ORF">L228DRAFT_279327</name>
</gene>
<keyword evidence="4" id="KW-1185">Reference proteome</keyword>
<evidence type="ECO:0000259" key="2">
    <source>
        <dbReference type="Pfam" id="PF26013"/>
    </source>
</evidence>
<dbReference type="Proteomes" id="UP000076632">
    <property type="component" value="Unassembled WGS sequence"/>
</dbReference>
<feature type="compositionally biased region" description="Polar residues" evidence="1">
    <location>
        <begin position="990"/>
        <end position="999"/>
    </location>
</feature>
<feature type="region of interest" description="Disordered" evidence="1">
    <location>
        <begin position="1"/>
        <end position="23"/>
    </location>
</feature>
<organism evidence="3 4">
    <name type="scientific">Xylona heveae (strain CBS 132557 / TC161)</name>
    <dbReference type="NCBI Taxonomy" id="1328760"/>
    <lineage>
        <taxon>Eukaryota</taxon>
        <taxon>Fungi</taxon>
        <taxon>Dikarya</taxon>
        <taxon>Ascomycota</taxon>
        <taxon>Pezizomycotina</taxon>
        <taxon>Xylonomycetes</taxon>
        <taxon>Xylonales</taxon>
        <taxon>Xylonaceae</taxon>
        <taxon>Xylona</taxon>
    </lineage>
</organism>
<feature type="compositionally biased region" description="Polar residues" evidence="1">
    <location>
        <begin position="779"/>
        <end position="794"/>
    </location>
</feature>
<dbReference type="Pfam" id="PF26013">
    <property type="entry name" value="DUF8004"/>
    <property type="match status" value="1"/>
</dbReference>
<name>A0A165JD71_XYLHT</name>
<evidence type="ECO:0000313" key="3">
    <source>
        <dbReference type="EMBL" id="KZF26079.1"/>
    </source>
</evidence>
<feature type="region of interest" description="Disordered" evidence="1">
    <location>
        <begin position="987"/>
        <end position="1058"/>
    </location>
</feature>
<dbReference type="InParanoid" id="A0A165JD71"/>
<evidence type="ECO:0000256" key="1">
    <source>
        <dbReference type="SAM" id="MobiDB-lite"/>
    </source>
</evidence>
<reference evidence="3 4" key="1">
    <citation type="journal article" date="2016" name="Fungal Biol.">
        <title>The genome of Xylona heveae provides a window into fungal endophytism.</title>
        <authorList>
            <person name="Gazis R."/>
            <person name="Kuo A."/>
            <person name="Riley R."/>
            <person name="LaButti K."/>
            <person name="Lipzen A."/>
            <person name="Lin J."/>
            <person name="Amirebrahimi M."/>
            <person name="Hesse C.N."/>
            <person name="Spatafora J.W."/>
            <person name="Henrissat B."/>
            <person name="Hainaut M."/>
            <person name="Grigoriev I.V."/>
            <person name="Hibbett D.S."/>
        </authorList>
    </citation>
    <scope>NUCLEOTIDE SEQUENCE [LARGE SCALE GENOMIC DNA]</scope>
    <source>
        <strain evidence="3 4">TC161</strain>
    </source>
</reference>
<dbReference type="RefSeq" id="XP_018191634.1">
    <property type="nucleotide sequence ID" value="XM_018335678.1"/>
</dbReference>
<dbReference type="PANTHER" id="PTHR39601">
    <property type="entry name" value="CHORIOGENIN HMINOR"/>
    <property type="match status" value="1"/>
</dbReference>
<dbReference type="PANTHER" id="PTHR39601:SF2">
    <property type="entry name" value="CHORIOGENIN HMINOR"/>
    <property type="match status" value="1"/>
</dbReference>
<proteinExistence type="predicted"/>
<dbReference type="InterPro" id="IPR058317">
    <property type="entry name" value="DUF8004"/>
</dbReference>